<gene>
    <name evidence="2" type="ORF">VJJ08_09075</name>
</gene>
<dbReference type="Proteomes" id="UP001311730">
    <property type="component" value="Unassembled WGS sequence"/>
</dbReference>
<feature type="transmembrane region" description="Helical" evidence="1">
    <location>
        <begin position="73"/>
        <end position="93"/>
    </location>
</feature>
<keyword evidence="1" id="KW-1133">Transmembrane helix</keyword>
<sequence length="154" mass="18624">MEKEIFIQEWNKQFNITMKQIDTRQKIFIFTIIILFYWIVGKYLGEVILYLITRIYFGITYGILDILFGKGNYTLFISSLWGFFLLGITYYLYKAKHSSKKIFFLIIFFFLSFQLDLWCYILFQPNQAKILFNWTLIILKSFFLYAIALQLAKK</sequence>
<proteinExistence type="predicted"/>
<keyword evidence="1" id="KW-0472">Membrane</keyword>
<evidence type="ECO:0000256" key="1">
    <source>
        <dbReference type="SAM" id="Phobius"/>
    </source>
</evidence>
<name>A0ABU5ZCI2_9FLAO</name>
<comment type="caution">
    <text evidence="2">The sequence shown here is derived from an EMBL/GenBank/DDBJ whole genome shotgun (WGS) entry which is preliminary data.</text>
</comment>
<evidence type="ECO:0000313" key="3">
    <source>
        <dbReference type="Proteomes" id="UP001311730"/>
    </source>
</evidence>
<keyword evidence="3" id="KW-1185">Reference proteome</keyword>
<feature type="transmembrane region" description="Helical" evidence="1">
    <location>
        <begin position="130"/>
        <end position="152"/>
    </location>
</feature>
<feature type="transmembrane region" description="Helical" evidence="1">
    <location>
        <begin position="27"/>
        <end position="53"/>
    </location>
</feature>
<dbReference type="RefSeq" id="WP_323983631.1">
    <property type="nucleotide sequence ID" value="NZ_JAYKBW010000009.1"/>
</dbReference>
<protein>
    <submittedName>
        <fullName evidence="2">Uncharacterized protein</fullName>
    </submittedName>
</protein>
<accession>A0ABU5ZCI2</accession>
<reference evidence="2 3" key="1">
    <citation type="submission" date="2023-12" db="EMBL/GenBank/DDBJ databases">
        <title>Genomic sequences of Capnocytophaga and Parvimonas strains.</title>
        <authorList>
            <person name="Watt R.M."/>
            <person name="Wang M."/>
            <person name="Yang T."/>
            <person name="Tong W.M."/>
        </authorList>
    </citation>
    <scope>NUCLEOTIDE SEQUENCE [LARGE SCALE GENOMIC DNA]</scope>
    <source>
        <strain evidence="2 3">CCUG 13096</strain>
    </source>
</reference>
<dbReference type="EMBL" id="JAYKBW010000009">
    <property type="protein sequence ID" value="MEB3075447.1"/>
    <property type="molecule type" value="Genomic_DNA"/>
</dbReference>
<feature type="transmembrane region" description="Helical" evidence="1">
    <location>
        <begin position="102"/>
        <end position="124"/>
    </location>
</feature>
<evidence type="ECO:0000313" key="2">
    <source>
        <dbReference type="EMBL" id="MEB3075447.1"/>
    </source>
</evidence>
<keyword evidence="1" id="KW-0812">Transmembrane</keyword>
<organism evidence="2 3">
    <name type="scientific">Capnocytophaga gingivalis</name>
    <dbReference type="NCBI Taxonomy" id="1017"/>
    <lineage>
        <taxon>Bacteria</taxon>
        <taxon>Pseudomonadati</taxon>
        <taxon>Bacteroidota</taxon>
        <taxon>Flavobacteriia</taxon>
        <taxon>Flavobacteriales</taxon>
        <taxon>Flavobacteriaceae</taxon>
        <taxon>Capnocytophaga</taxon>
    </lineage>
</organism>